<gene>
    <name evidence="2" type="ORF">QNH39_24145</name>
</gene>
<keyword evidence="2" id="KW-0378">Hydrolase</keyword>
<dbReference type="KEGG" id="nnv:QNH39_24145"/>
<dbReference type="GO" id="GO:0046872">
    <property type="term" value="F:metal ion binding"/>
    <property type="evidence" value="ECO:0007669"/>
    <property type="project" value="UniProtKB-KW"/>
</dbReference>
<dbReference type="Pfam" id="PF03747">
    <property type="entry name" value="ADP_ribosyl_GH"/>
    <property type="match status" value="1"/>
</dbReference>
<dbReference type="PANTHER" id="PTHR16222:SF12">
    <property type="entry name" value="ADP-RIBOSYLGLYCOHYDROLASE-RELATED"/>
    <property type="match status" value="1"/>
</dbReference>
<dbReference type="AlphaFoldDB" id="A0AA95SAD7"/>
<keyword evidence="3" id="KW-1185">Reference proteome</keyword>
<feature type="binding site" evidence="1">
    <location>
        <position position="265"/>
    </location>
    <ligand>
        <name>Mg(2+)</name>
        <dbReference type="ChEBI" id="CHEBI:18420"/>
        <label>1</label>
    </ligand>
</feature>
<dbReference type="GO" id="GO:0016798">
    <property type="term" value="F:hydrolase activity, acting on glycosyl bonds"/>
    <property type="evidence" value="ECO:0007669"/>
    <property type="project" value="UniProtKB-KW"/>
</dbReference>
<protein>
    <submittedName>
        <fullName evidence="2">ADP-ribosylglycohydrolase family protein</fullName>
        <ecNumber evidence="2">3.2.2.-</ecNumber>
    </submittedName>
</protein>
<dbReference type="InterPro" id="IPR005502">
    <property type="entry name" value="Ribosyl_crysJ1"/>
</dbReference>
<dbReference type="InterPro" id="IPR036705">
    <property type="entry name" value="Ribosyl_crysJ1_sf"/>
</dbReference>
<comment type="cofactor">
    <cofactor evidence="1">
        <name>Mg(2+)</name>
        <dbReference type="ChEBI" id="CHEBI:18420"/>
    </cofactor>
    <text evidence="1">Binds 2 magnesium ions per subunit.</text>
</comment>
<accession>A0AA95SAD7</accession>
<keyword evidence="1" id="KW-0460">Magnesium</keyword>
<feature type="binding site" evidence="1">
    <location>
        <position position="55"/>
    </location>
    <ligand>
        <name>Mg(2+)</name>
        <dbReference type="ChEBI" id="CHEBI:18420"/>
        <label>1</label>
    </ligand>
</feature>
<dbReference type="EMBL" id="CP126114">
    <property type="protein sequence ID" value="WHY85662.1"/>
    <property type="molecule type" value="Genomic_DNA"/>
</dbReference>
<proteinExistence type="predicted"/>
<keyword evidence="1" id="KW-0479">Metal-binding</keyword>
<dbReference type="RefSeq" id="WP_066092476.1">
    <property type="nucleotide sequence ID" value="NZ_KV440951.1"/>
</dbReference>
<feature type="binding site" evidence="1">
    <location>
        <position position="264"/>
    </location>
    <ligand>
        <name>Mg(2+)</name>
        <dbReference type="ChEBI" id="CHEBI:18420"/>
        <label>1</label>
    </ligand>
</feature>
<dbReference type="EC" id="3.2.2.-" evidence="2"/>
<sequence>MKLLRRDRFVGSLIGLAVGDCVGAAVEFSPPGTFAPVTDMIGGGPFQLKPGEWTDDTSMALCLAESIIESNGFNAEDQMQRYIRWYQEGYLSSIGECFDIGIATREALLRYQKTGEPFSGSTDPFRAGNGSIMRLSPVPLFWSNDLEKAIYFSGESSRTTHQAEETIDACYYFGALIAGAANGDSKDYLLSTEYVRLIEGKIGRPLSQNIKVVAEGSFKQKQPPQINGSGYVVHSLEAALWAYYMSDNFKEGLLKVVNLGDDSDTTGAIYGQLAGAFYGVSAIPENWRNQLAQLDFIEKTAKKLYEVHLNG</sequence>
<feature type="binding site" evidence="1">
    <location>
        <position position="54"/>
    </location>
    <ligand>
        <name>Mg(2+)</name>
        <dbReference type="ChEBI" id="CHEBI:18420"/>
        <label>1</label>
    </ligand>
</feature>
<name>A0AA95SAD7_9BACI</name>
<organism evidence="2 3">
    <name type="scientific">Neobacillus novalis</name>
    <dbReference type="NCBI Taxonomy" id="220687"/>
    <lineage>
        <taxon>Bacteria</taxon>
        <taxon>Bacillati</taxon>
        <taxon>Bacillota</taxon>
        <taxon>Bacilli</taxon>
        <taxon>Bacillales</taxon>
        <taxon>Bacillaceae</taxon>
        <taxon>Neobacillus</taxon>
    </lineage>
</organism>
<dbReference type="Proteomes" id="UP001178288">
    <property type="component" value="Chromosome"/>
</dbReference>
<evidence type="ECO:0000313" key="2">
    <source>
        <dbReference type="EMBL" id="WHY85662.1"/>
    </source>
</evidence>
<evidence type="ECO:0000256" key="1">
    <source>
        <dbReference type="PIRSR" id="PIRSR605502-1"/>
    </source>
</evidence>
<reference evidence="2" key="1">
    <citation type="submission" date="2023-05" db="EMBL/GenBank/DDBJ databases">
        <title>Comparative genomics of Bacillaceae isolates and their secondary metabolite potential.</title>
        <authorList>
            <person name="Song L."/>
            <person name="Nielsen L.J."/>
            <person name="Mohite O."/>
            <person name="Xu X."/>
            <person name="Weber T."/>
            <person name="Kovacs A.T."/>
        </authorList>
    </citation>
    <scope>NUCLEOTIDE SEQUENCE</scope>
    <source>
        <strain evidence="2">XLM17</strain>
    </source>
</reference>
<dbReference type="SUPFAM" id="SSF101478">
    <property type="entry name" value="ADP-ribosylglycohydrolase"/>
    <property type="match status" value="1"/>
</dbReference>
<feature type="binding site" evidence="1">
    <location>
        <position position="56"/>
    </location>
    <ligand>
        <name>Mg(2+)</name>
        <dbReference type="ChEBI" id="CHEBI:18420"/>
        <label>1</label>
    </ligand>
</feature>
<keyword evidence="2" id="KW-0326">Glycosidase</keyword>
<dbReference type="Gene3D" id="1.10.4080.10">
    <property type="entry name" value="ADP-ribosylation/Crystallin J1"/>
    <property type="match status" value="1"/>
</dbReference>
<dbReference type="PANTHER" id="PTHR16222">
    <property type="entry name" value="ADP-RIBOSYLGLYCOHYDROLASE"/>
    <property type="match status" value="1"/>
</dbReference>
<dbReference type="InterPro" id="IPR050792">
    <property type="entry name" value="ADP-ribosylglycohydrolase"/>
</dbReference>
<feature type="binding site" evidence="1">
    <location>
        <position position="262"/>
    </location>
    <ligand>
        <name>Mg(2+)</name>
        <dbReference type="ChEBI" id="CHEBI:18420"/>
        <label>1</label>
    </ligand>
</feature>
<evidence type="ECO:0000313" key="3">
    <source>
        <dbReference type="Proteomes" id="UP001178288"/>
    </source>
</evidence>